<gene>
    <name evidence="2" type="ORF">AMJ52_05510</name>
</gene>
<feature type="domain" description="NAD(P)-binding" evidence="1">
    <location>
        <begin position="5"/>
        <end position="296"/>
    </location>
</feature>
<dbReference type="SUPFAM" id="SSF51735">
    <property type="entry name" value="NAD(P)-binding Rossmann-fold domains"/>
    <property type="match status" value="1"/>
</dbReference>
<evidence type="ECO:0000313" key="3">
    <source>
        <dbReference type="Proteomes" id="UP000051012"/>
    </source>
</evidence>
<reference evidence="2 3" key="1">
    <citation type="journal article" date="2015" name="Microbiome">
        <title>Genomic resolution of linkages in carbon, nitrogen, and sulfur cycling among widespread estuary sediment bacteria.</title>
        <authorList>
            <person name="Baker B.J."/>
            <person name="Lazar C.S."/>
            <person name="Teske A.P."/>
            <person name="Dick G.J."/>
        </authorList>
    </citation>
    <scope>NUCLEOTIDE SEQUENCE [LARGE SCALE GENOMIC DNA]</scope>
    <source>
        <strain evidence="2">DG_78</strain>
    </source>
</reference>
<evidence type="ECO:0000259" key="1">
    <source>
        <dbReference type="Pfam" id="PF16363"/>
    </source>
</evidence>
<dbReference type="PANTHER" id="PTHR43000">
    <property type="entry name" value="DTDP-D-GLUCOSE 4,6-DEHYDRATASE-RELATED"/>
    <property type="match status" value="1"/>
</dbReference>
<proteinExistence type="predicted"/>
<organism evidence="2 3">
    <name type="scientific">candidate division TA06 bacterium DG_78</name>
    <dbReference type="NCBI Taxonomy" id="1703772"/>
    <lineage>
        <taxon>Bacteria</taxon>
        <taxon>Bacteria division TA06</taxon>
    </lineage>
</organism>
<sequence length="305" mass="34280">MKTLLVTGSEGFVGGHLTKVLREESYNIVSTCYPSLLPKKGDYIALDILDLEMTRELLKEYNPDIIFHLAAVTSVAKSFRDPPLTYNTNIIGTANILEAVKSLNKNVRFLFVSTCEVYGGGEHLTESSEVVLKNPYAVSKYAAELVCKNYLGGQIEIVILRPFNHTGPGQVEDFVLPTIAKQIAEIEKGKRPPLIEHGSINVKREFMNIHDIIEAYRLAIEKCQSGEVYNIASNRGYTLADVLDILKKLSKVKFELKSDPSRMRKIDIPILIGDGTKFSELTGWQSKIKIEKTIEDLLNYWRAKI</sequence>
<dbReference type="InterPro" id="IPR016040">
    <property type="entry name" value="NAD(P)-bd_dom"/>
</dbReference>
<dbReference type="PATRIC" id="fig|1703772.3.peg.1712"/>
<comment type="caution">
    <text evidence="2">The sequence shown here is derived from an EMBL/GenBank/DDBJ whole genome shotgun (WGS) entry which is preliminary data.</text>
</comment>
<dbReference type="Pfam" id="PF16363">
    <property type="entry name" value="GDP_Man_Dehyd"/>
    <property type="match status" value="1"/>
</dbReference>
<name>A0A0S7YF32_UNCT6</name>
<dbReference type="Proteomes" id="UP000051012">
    <property type="component" value="Unassembled WGS sequence"/>
</dbReference>
<dbReference type="Gene3D" id="3.40.50.720">
    <property type="entry name" value="NAD(P)-binding Rossmann-like Domain"/>
    <property type="match status" value="1"/>
</dbReference>
<accession>A0A0S7YF32</accession>
<dbReference type="Gene3D" id="3.90.25.10">
    <property type="entry name" value="UDP-galactose 4-epimerase, domain 1"/>
    <property type="match status" value="1"/>
</dbReference>
<dbReference type="InterPro" id="IPR036291">
    <property type="entry name" value="NAD(P)-bd_dom_sf"/>
</dbReference>
<dbReference type="AlphaFoldDB" id="A0A0S7YF32"/>
<evidence type="ECO:0000313" key="2">
    <source>
        <dbReference type="EMBL" id="KPJ72684.1"/>
    </source>
</evidence>
<dbReference type="EMBL" id="LJNI01000061">
    <property type="protein sequence ID" value="KPJ72684.1"/>
    <property type="molecule type" value="Genomic_DNA"/>
</dbReference>
<protein>
    <recommendedName>
        <fullName evidence="1">NAD(P)-binding domain-containing protein</fullName>
    </recommendedName>
</protein>